<evidence type="ECO:0000259" key="4">
    <source>
        <dbReference type="PROSITE" id="PS50850"/>
    </source>
</evidence>
<feature type="transmembrane region" description="Helical" evidence="3">
    <location>
        <begin position="452"/>
        <end position="470"/>
    </location>
</feature>
<name>A0A364LC82_TALAM</name>
<dbReference type="Proteomes" id="UP000249363">
    <property type="component" value="Unassembled WGS sequence"/>
</dbReference>
<organism evidence="5 6">
    <name type="scientific">Talaromyces amestolkiae</name>
    <dbReference type="NCBI Taxonomy" id="1196081"/>
    <lineage>
        <taxon>Eukaryota</taxon>
        <taxon>Fungi</taxon>
        <taxon>Dikarya</taxon>
        <taxon>Ascomycota</taxon>
        <taxon>Pezizomycotina</taxon>
        <taxon>Eurotiomycetes</taxon>
        <taxon>Eurotiomycetidae</taxon>
        <taxon>Eurotiales</taxon>
        <taxon>Trichocomaceae</taxon>
        <taxon>Talaromyces</taxon>
        <taxon>Talaromyces sect. Talaromyces</taxon>
    </lineage>
</organism>
<dbReference type="PANTHER" id="PTHR11360:SF284">
    <property type="entry name" value="EG:103B4.3 PROTEIN-RELATED"/>
    <property type="match status" value="1"/>
</dbReference>
<evidence type="ECO:0000256" key="2">
    <source>
        <dbReference type="ARBA" id="ARBA00006727"/>
    </source>
</evidence>
<dbReference type="InterPro" id="IPR020846">
    <property type="entry name" value="MFS_dom"/>
</dbReference>
<dbReference type="GO" id="GO:0016020">
    <property type="term" value="C:membrane"/>
    <property type="evidence" value="ECO:0007669"/>
    <property type="project" value="UniProtKB-SubCell"/>
</dbReference>
<dbReference type="OrthoDB" id="6499973at2759"/>
<feature type="transmembrane region" description="Helical" evidence="3">
    <location>
        <begin position="156"/>
        <end position="176"/>
    </location>
</feature>
<dbReference type="InterPro" id="IPR050327">
    <property type="entry name" value="Proton-linked_MCT"/>
</dbReference>
<feature type="transmembrane region" description="Helical" evidence="3">
    <location>
        <begin position="126"/>
        <end position="144"/>
    </location>
</feature>
<evidence type="ECO:0000256" key="1">
    <source>
        <dbReference type="ARBA" id="ARBA00004141"/>
    </source>
</evidence>
<dbReference type="GO" id="GO:0022857">
    <property type="term" value="F:transmembrane transporter activity"/>
    <property type="evidence" value="ECO:0007669"/>
    <property type="project" value="InterPro"/>
</dbReference>
<feature type="transmembrane region" description="Helical" evidence="3">
    <location>
        <begin position="374"/>
        <end position="392"/>
    </location>
</feature>
<dbReference type="SUPFAM" id="SSF103473">
    <property type="entry name" value="MFS general substrate transporter"/>
    <property type="match status" value="1"/>
</dbReference>
<feature type="domain" description="Major facilitator superfamily (MFS) profile" evidence="4">
    <location>
        <begin position="48"/>
        <end position="479"/>
    </location>
</feature>
<dbReference type="InterPro" id="IPR036259">
    <property type="entry name" value="MFS_trans_sf"/>
</dbReference>
<dbReference type="PROSITE" id="PS50850">
    <property type="entry name" value="MFS"/>
    <property type="match status" value="1"/>
</dbReference>
<dbReference type="AlphaFoldDB" id="A0A364LC82"/>
<feature type="transmembrane region" description="Helical" evidence="3">
    <location>
        <begin position="51"/>
        <end position="73"/>
    </location>
</feature>
<comment type="similarity">
    <text evidence="2">Belongs to the major facilitator superfamily. Monocarboxylate porter (TC 2.A.1.13) family.</text>
</comment>
<comment type="subcellular location">
    <subcellularLocation>
        <location evidence="1">Membrane</location>
        <topology evidence="1">Multi-pass membrane protein</topology>
    </subcellularLocation>
</comment>
<dbReference type="Gene3D" id="1.20.1250.20">
    <property type="entry name" value="MFS general substrate transporter like domains"/>
    <property type="match status" value="2"/>
</dbReference>
<keyword evidence="3" id="KW-0812">Transmembrane</keyword>
<feature type="transmembrane region" description="Helical" evidence="3">
    <location>
        <begin position="340"/>
        <end position="362"/>
    </location>
</feature>
<evidence type="ECO:0000313" key="5">
    <source>
        <dbReference type="EMBL" id="RAO73331.1"/>
    </source>
</evidence>
<sequence length="486" mass="52334">MTSSILEPQTGYNSPAISLSRIPTLDREQEQDIEPVPTTSDEQISDSKATIIVIASFIIVFTCCGINFSFGIYQALYERLSHEPDTPFTDASPAVIDLIGTIAVGIMTIGGPLAVGWSKSFSPRKVCLMGAAIFTLAHILASFGTKIWHFALTQGVLLGLGTCLAYMTSVTVAPTWFGKRRGLAMGIILSGTGVGGLVWAPALKACIDAMGYRNTLRLTGAVSFVLNTGAGAAMTWEPSRKAQNEIERRAQMTQKQRNIFAVPLVDLRLMRTRKFVAQALGAMFQGAAYYIPVFFFATYASTLGYSDTAGANFIALSNACNAIGKIVIGYAADRYGRLNVLLLTTIISAISALVFWVPSTLLPFASHQEASRGLFIAFTIFYGVFASAYVALFPTSLVELFGPQNFASVNGFLYMLRGIATMIGTPVSGLLIRGSATAAGALTPRMYEGMSLLVTILLFATAFSVVWVRLEAMVGPDGRANWKWRL</sequence>
<dbReference type="PANTHER" id="PTHR11360">
    <property type="entry name" value="MONOCARBOXYLATE TRANSPORTER"/>
    <property type="match status" value="1"/>
</dbReference>
<dbReference type="Pfam" id="PF07690">
    <property type="entry name" value="MFS_1"/>
    <property type="match status" value="1"/>
</dbReference>
<accession>A0A364LC82</accession>
<proteinExistence type="inferred from homology"/>
<dbReference type="GeneID" id="63798557"/>
<feature type="transmembrane region" description="Helical" evidence="3">
    <location>
        <begin position="183"/>
        <end position="203"/>
    </location>
</feature>
<dbReference type="InterPro" id="IPR011701">
    <property type="entry name" value="MFS"/>
</dbReference>
<keyword evidence="6" id="KW-1185">Reference proteome</keyword>
<gene>
    <name evidence="5" type="ORF">BHQ10_009343</name>
</gene>
<comment type="caution">
    <text evidence="5">The sequence shown here is derived from an EMBL/GenBank/DDBJ whole genome shotgun (WGS) entry which is preliminary data.</text>
</comment>
<dbReference type="EMBL" id="MIKG01000023">
    <property type="protein sequence ID" value="RAO73331.1"/>
    <property type="molecule type" value="Genomic_DNA"/>
</dbReference>
<dbReference type="RefSeq" id="XP_040737845.1">
    <property type="nucleotide sequence ID" value="XM_040882249.1"/>
</dbReference>
<evidence type="ECO:0000256" key="3">
    <source>
        <dbReference type="SAM" id="Phobius"/>
    </source>
</evidence>
<feature type="transmembrane region" description="Helical" evidence="3">
    <location>
        <begin position="412"/>
        <end position="432"/>
    </location>
</feature>
<evidence type="ECO:0000313" key="6">
    <source>
        <dbReference type="Proteomes" id="UP000249363"/>
    </source>
</evidence>
<feature type="transmembrane region" description="Helical" evidence="3">
    <location>
        <begin position="93"/>
        <end position="114"/>
    </location>
</feature>
<keyword evidence="3" id="KW-1133">Transmembrane helix</keyword>
<reference evidence="5 6" key="1">
    <citation type="journal article" date="2017" name="Biotechnol. Biofuels">
        <title>Differential beta-glucosidase expression as a function of carbon source availability in Talaromyces amestolkiae: a genomic and proteomic approach.</title>
        <authorList>
            <person name="de Eugenio L.I."/>
            <person name="Mendez-Liter J.A."/>
            <person name="Nieto-Dominguez M."/>
            <person name="Alonso L."/>
            <person name="Gil-Munoz J."/>
            <person name="Barriuso J."/>
            <person name="Prieto A."/>
            <person name="Martinez M.J."/>
        </authorList>
    </citation>
    <scope>NUCLEOTIDE SEQUENCE [LARGE SCALE GENOMIC DNA]</scope>
    <source>
        <strain evidence="5 6">CIB</strain>
    </source>
</reference>
<keyword evidence="3" id="KW-0472">Membrane</keyword>
<protein>
    <recommendedName>
        <fullName evidence="4">Major facilitator superfamily (MFS) profile domain-containing protein</fullName>
    </recommendedName>
</protein>
<feature type="transmembrane region" description="Helical" evidence="3">
    <location>
        <begin position="275"/>
        <end position="297"/>
    </location>
</feature>